<evidence type="ECO:0000256" key="1">
    <source>
        <dbReference type="ARBA" id="ARBA00023172"/>
    </source>
</evidence>
<gene>
    <name evidence="4" type="ORF">LY01_03006</name>
    <name evidence="3" type="ORF">LY01_03014</name>
</gene>
<dbReference type="InterPro" id="IPR002104">
    <property type="entry name" value="Integrase_catalytic"/>
</dbReference>
<dbReference type="GO" id="GO:0015074">
    <property type="term" value="P:DNA integration"/>
    <property type="evidence" value="ECO:0007669"/>
    <property type="project" value="InterPro"/>
</dbReference>
<dbReference type="InterPro" id="IPR013762">
    <property type="entry name" value="Integrase-like_cat_sf"/>
</dbReference>
<dbReference type="SUPFAM" id="SSF56349">
    <property type="entry name" value="DNA breaking-rejoining enzymes"/>
    <property type="match status" value="1"/>
</dbReference>
<name>A0A2S6IDE8_9FLAO</name>
<evidence type="ECO:0000313" key="4">
    <source>
        <dbReference type="EMBL" id="PPK92248.1"/>
    </source>
</evidence>
<feature type="domain" description="Tyr recombinase" evidence="2">
    <location>
        <begin position="1"/>
        <end position="189"/>
    </location>
</feature>
<dbReference type="PROSITE" id="PS51898">
    <property type="entry name" value="TYR_RECOMBINASE"/>
    <property type="match status" value="1"/>
</dbReference>
<sequence>MEPEELEDLYYSYDVDIVNMLSRKRNKIMLGLLVYQGITTSELQRLKVEDVQLYKGKINILGTKKTGSRELELKPWQLMELMQYINEIRPELLNQSTCIERSRNEETDLLFFNKGKSTSLSNPLYALTKELKKINNTFINMQQIRNSVIVDWLSKNNLRKVQYMAGHKYISSTEKYQQDDLESLHETVNMFHPFS</sequence>
<reference evidence="4 5" key="1">
    <citation type="submission" date="2018-02" db="EMBL/GenBank/DDBJ databases">
        <title>Genomic Encyclopedia of Archaeal and Bacterial Type Strains, Phase II (KMG-II): from individual species to whole genera.</title>
        <authorList>
            <person name="Goeker M."/>
        </authorList>
    </citation>
    <scope>NUCLEOTIDE SEQUENCE [LARGE SCALE GENOMIC DNA]</scope>
    <source>
        <strain evidence="4 5">DSM 16809</strain>
    </source>
</reference>
<proteinExistence type="predicted"/>
<evidence type="ECO:0000259" key="2">
    <source>
        <dbReference type="PROSITE" id="PS51898"/>
    </source>
</evidence>
<dbReference type="GO" id="GO:0003677">
    <property type="term" value="F:DNA binding"/>
    <property type="evidence" value="ECO:0007669"/>
    <property type="project" value="InterPro"/>
</dbReference>
<keyword evidence="1" id="KW-0233">DNA recombination</keyword>
<protein>
    <submittedName>
        <fullName evidence="4">Integrase/recombinase XerD</fullName>
    </submittedName>
</protein>
<keyword evidence="5" id="KW-1185">Reference proteome</keyword>
<dbReference type="InterPro" id="IPR011010">
    <property type="entry name" value="DNA_brk_join_enz"/>
</dbReference>
<evidence type="ECO:0000313" key="3">
    <source>
        <dbReference type="EMBL" id="PPK92241.1"/>
    </source>
</evidence>
<dbReference type="GO" id="GO:0006310">
    <property type="term" value="P:DNA recombination"/>
    <property type="evidence" value="ECO:0007669"/>
    <property type="project" value="UniProtKB-KW"/>
</dbReference>
<dbReference type="CDD" id="cd00397">
    <property type="entry name" value="DNA_BRE_C"/>
    <property type="match status" value="1"/>
</dbReference>
<dbReference type="Pfam" id="PF00589">
    <property type="entry name" value="Phage_integrase"/>
    <property type="match status" value="1"/>
</dbReference>
<evidence type="ECO:0000313" key="5">
    <source>
        <dbReference type="Proteomes" id="UP000239002"/>
    </source>
</evidence>
<dbReference type="AlphaFoldDB" id="A0A2S6IDE8"/>
<organism evidence="4 5">
    <name type="scientific">Nonlabens xylanidelens</name>
    <dbReference type="NCBI Taxonomy" id="191564"/>
    <lineage>
        <taxon>Bacteria</taxon>
        <taxon>Pseudomonadati</taxon>
        <taxon>Bacteroidota</taxon>
        <taxon>Flavobacteriia</taxon>
        <taxon>Flavobacteriales</taxon>
        <taxon>Flavobacteriaceae</taxon>
        <taxon>Nonlabens</taxon>
    </lineage>
</organism>
<dbReference type="Proteomes" id="UP000239002">
    <property type="component" value="Unassembled WGS sequence"/>
</dbReference>
<comment type="caution">
    <text evidence="4">The sequence shown here is derived from an EMBL/GenBank/DDBJ whole genome shotgun (WGS) entry which is preliminary data.</text>
</comment>
<dbReference type="Gene3D" id="1.10.443.10">
    <property type="entry name" value="Intergrase catalytic core"/>
    <property type="match status" value="1"/>
</dbReference>
<dbReference type="EMBL" id="PTJE01000013">
    <property type="protein sequence ID" value="PPK92248.1"/>
    <property type="molecule type" value="Genomic_DNA"/>
</dbReference>
<accession>A0A2S6IDE8</accession>
<dbReference type="EMBL" id="PTJE01000014">
    <property type="protein sequence ID" value="PPK92241.1"/>
    <property type="molecule type" value="Genomic_DNA"/>
</dbReference>